<sequence length="96" mass="10776">PPLKTSIFSPPSTDLTESLTSPTQSSPSPTRTEAARTRAMSTTDEWKPNFDRRQSWSAQEYSHEMHSKLAEKHDQRGGPVGDRSVERDNGQGFSER</sequence>
<feature type="region of interest" description="Disordered" evidence="1">
    <location>
        <begin position="1"/>
        <end position="96"/>
    </location>
</feature>
<feature type="compositionally biased region" description="Basic and acidic residues" evidence="1">
    <location>
        <begin position="61"/>
        <end position="76"/>
    </location>
</feature>
<evidence type="ECO:0000313" key="2">
    <source>
        <dbReference type="EMBL" id="KAK0726545.1"/>
    </source>
</evidence>
<feature type="compositionally biased region" description="Basic and acidic residues" evidence="1">
    <location>
        <begin position="44"/>
        <end position="54"/>
    </location>
</feature>
<proteinExistence type="predicted"/>
<dbReference type="Proteomes" id="UP001172159">
    <property type="component" value="Unassembled WGS sequence"/>
</dbReference>
<comment type="caution">
    <text evidence="2">The sequence shown here is derived from an EMBL/GenBank/DDBJ whole genome shotgun (WGS) entry which is preliminary data.</text>
</comment>
<feature type="non-terminal residue" evidence="2">
    <location>
        <position position="1"/>
    </location>
</feature>
<feature type="non-terminal residue" evidence="2">
    <location>
        <position position="96"/>
    </location>
</feature>
<dbReference type="AlphaFoldDB" id="A0AA40E496"/>
<organism evidence="2 3">
    <name type="scientific">Apiosordaria backusii</name>
    <dbReference type="NCBI Taxonomy" id="314023"/>
    <lineage>
        <taxon>Eukaryota</taxon>
        <taxon>Fungi</taxon>
        <taxon>Dikarya</taxon>
        <taxon>Ascomycota</taxon>
        <taxon>Pezizomycotina</taxon>
        <taxon>Sordariomycetes</taxon>
        <taxon>Sordariomycetidae</taxon>
        <taxon>Sordariales</taxon>
        <taxon>Lasiosphaeriaceae</taxon>
        <taxon>Apiosordaria</taxon>
    </lineage>
</organism>
<reference evidence="2" key="1">
    <citation type="submission" date="2023-06" db="EMBL/GenBank/DDBJ databases">
        <title>Genome-scale phylogeny and comparative genomics of the fungal order Sordariales.</title>
        <authorList>
            <consortium name="Lawrence Berkeley National Laboratory"/>
            <person name="Hensen N."/>
            <person name="Bonometti L."/>
            <person name="Westerberg I."/>
            <person name="Brannstrom I.O."/>
            <person name="Guillou S."/>
            <person name="Cros-Aarteil S."/>
            <person name="Calhoun S."/>
            <person name="Haridas S."/>
            <person name="Kuo A."/>
            <person name="Mondo S."/>
            <person name="Pangilinan J."/>
            <person name="Riley R."/>
            <person name="Labutti K."/>
            <person name="Andreopoulos B."/>
            <person name="Lipzen A."/>
            <person name="Chen C."/>
            <person name="Yanf M."/>
            <person name="Daum C."/>
            <person name="Ng V."/>
            <person name="Clum A."/>
            <person name="Steindorff A."/>
            <person name="Ohm R."/>
            <person name="Martin F."/>
            <person name="Silar P."/>
            <person name="Natvig D."/>
            <person name="Lalanne C."/>
            <person name="Gautier V."/>
            <person name="Ament-Velasquez S.L."/>
            <person name="Kruys A."/>
            <person name="Hutchinson M.I."/>
            <person name="Powell A.J."/>
            <person name="Barry K."/>
            <person name="Miller A.N."/>
            <person name="Grigoriev I.V."/>
            <person name="Debuchy R."/>
            <person name="Gladieux P."/>
            <person name="Thoren M.H."/>
            <person name="Johannesson H."/>
        </authorList>
    </citation>
    <scope>NUCLEOTIDE SEQUENCE</scope>
    <source>
        <strain evidence="2">CBS 540.89</strain>
    </source>
</reference>
<gene>
    <name evidence="2" type="ORF">B0T21DRAFT_255422</name>
</gene>
<feature type="compositionally biased region" description="Polar residues" evidence="1">
    <location>
        <begin position="1"/>
        <end position="15"/>
    </location>
</feature>
<accession>A0AA40E496</accession>
<keyword evidence="3" id="KW-1185">Reference proteome</keyword>
<feature type="compositionally biased region" description="Low complexity" evidence="1">
    <location>
        <begin position="16"/>
        <end position="32"/>
    </location>
</feature>
<protein>
    <submittedName>
        <fullName evidence="2">Uncharacterized protein</fullName>
    </submittedName>
</protein>
<name>A0AA40E496_9PEZI</name>
<feature type="compositionally biased region" description="Basic and acidic residues" evidence="1">
    <location>
        <begin position="83"/>
        <end position="96"/>
    </location>
</feature>
<evidence type="ECO:0000313" key="3">
    <source>
        <dbReference type="Proteomes" id="UP001172159"/>
    </source>
</evidence>
<dbReference type="EMBL" id="JAUKTV010000010">
    <property type="protein sequence ID" value="KAK0726545.1"/>
    <property type="molecule type" value="Genomic_DNA"/>
</dbReference>
<evidence type="ECO:0000256" key="1">
    <source>
        <dbReference type="SAM" id="MobiDB-lite"/>
    </source>
</evidence>